<reference evidence="1" key="1">
    <citation type="submission" date="2020-07" db="EMBL/GenBank/DDBJ databases">
        <authorList>
            <person name="Nazaruddin N."/>
        </authorList>
    </citation>
    <scope>NUCLEOTIDE SEQUENCE</scope>
</reference>
<gene>
    <name evidence="1" type="ORF">MHI_LOCUS511978</name>
</gene>
<comment type="caution">
    <text evidence="1">The sequence shown here is derived from an EMBL/GenBank/DDBJ whole genome shotgun (WGS) entry which is preliminary data.</text>
</comment>
<evidence type="ECO:0000313" key="1">
    <source>
        <dbReference type="EMBL" id="CAD1475077.1"/>
    </source>
</evidence>
<proteinExistence type="predicted"/>
<organism evidence="1 2">
    <name type="scientific">Heterotrigona itama</name>
    <dbReference type="NCBI Taxonomy" id="395501"/>
    <lineage>
        <taxon>Eukaryota</taxon>
        <taxon>Metazoa</taxon>
        <taxon>Ecdysozoa</taxon>
        <taxon>Arthropoda</taxon>
        <taxon>Hexapoda</taxon>
        <taxon>Insecta</taxon>
        <taxon>Pterygota</taxon>
        <taxon>Neoptera</taxon>
        <taxon>Endopterygota</taxon>
        <taxon>Hymenoptera</taxon>
        <taxon>Apocrita</taxon>
        <taxon>Aculeata</taxon>
        <taxon>Apoidea</taxon>
        <taxon>Anthophila</taxon>
        <taxon>Apidae</taxon>
        <taxon>Heterotrigona</taxon>
    </lineage>
</organism>
<protein>
    <submittedName>
        <fullName evidence="1">Uncharacterized protein</fullName>
    </submittedName>
</protein>
<evidence type="ECO:0000313" key="2">
    <source>
        <dbReference type="Proteomes" id="UP000752696"/>
    </source>
</evidence>
<name>A0A6V7HAG3_9HYME</name>
<keyword evidence="2" id="KW-1185">Reference proteome</keyword>
<feature type="non-terminal residue" evidence="1">
    <location>
        <position position="142"/>
    </location>
</feature>
<dbReference type="Proteomes" id="UP000752696">
    <property type="component" value="Unassembled WGS sequence"/>
</dbReference>
<accession>A0A6V7HAG3</accession>
<dbReference type="EMBL" id="CAJDYZ010008139">
    <property type="protein sequence ID" value="CAD1475077.1"/>
    <property type="molecule type" value="Genomic_DNA"/>
</dbReference>
<sequence length="142" mass="16433">MDVTVPFENIFEALEKARIVNIAMYQPLADALAWLHCTCRRLRLGAWNSHNEHVNTFLRISSRYAALMRKLVMSETISFSQDTYVEHVWDNRKHADPRQSFCYIFAGYIFATGVYSQRNAAGSVILCMFAWPSGQLCVFEWV</sequence>
<dbReference type="AlphaFoldDB" id="A0A6V7HAG3"/>
<dbReference type="OrthoDB" id="7615470at2759"/>